<sequence>MVSCHPLSHRMRNPFKHKEAVYQLRKENVLYCVENHQVVIVVGQTGCGKTTQIPQYLHESGWSSGGRVIACTQPRRVAVTSVAARTAYEMGSVVGEEVGYTIRFEDVSAKELTRICYMTDGVLFREALLDPLLSRFSVIMSMSKTTVLADYRIICNVGRYCLPRILLIFPRTD</sequence>
<accession>A0ACC0UGG8</accession>
<dbReference type="EMBL" id="JAGFNK010000052">
    <property type="protein sequence ID" value="KAI9509942.1"/>
    <property type="molecule type" value="Genomic_DNA"/>
</dbReference>
<reference evidence="1" key="1">
    <citation type="submission" date="2021-03" db="EMBL/GenBank/DDBJ databases">
        <title>Evolutionary priming and transition to the ectomycorrhizal habit in an iconic lineage of mushroom-forming fungi: is preadaptation a requirement?</title>
        <authorList>
            <consortium name="DOE Joint Genome Institute"/>
            <person name="Looney B.P."/>
            <person name="Miyauchi S."/>
            <person name="Morin E."/>
            <person name="Drula E."/>
            <person name="Courty P.E."/>
            <person name="Chicoki N."/>
            <person name="Fauchery L."/>
            <person name="Kohler A."/>
            <person name="Kuo A."/>
            <person name="LaButti K."/>
            <person name="Pangilinan J."/>
            <person name="Lipzen A."/>
            <person name="Riley R."/>
            <person name="Andreopoulos W."/>
            <person name="He G."/>
            <person name="Johnson J."/>
            <person name="Barry K.W."/>
            <person name="Grigoriev I.V."/>
            <person name="Nagy L."/>
            <person name="Hibbett D."/>
            <person name="Henrissat B."/>
            <person name="Matheny P.B."/>
            <person name="Labbe J."/>
            <person name="Martin A.F."/>
        </authorList>
    </citation>
    <scope>NUCLEOTIDE SEQUENCE</scope>
    <source>
        <strain evidence="1">BPL698</strain>
    </source>
</reference>
<evidence type="ECO:0000313" key="2">
    <source>
        <dbReference type="Proteomes" id="UP001207468"/>
    </source>
</evidence>
<organism evidence="1 2">
    <name type="scientific">Russula earlei</name>
    <dbReference type="NCBI Taxonomy" id="71964"/>
    <lineage>
        <taxon>Eukaryota</taxon>
        <taxon>Fungi</taxon>
        <taxon>Dikarya</taxon>
        <taxon>Basidiomycota</taxon>
        <taxon>Agaricomycotina</taxon>
        <taxon>Agaricomycetes</taxon>
        <taxon>Russulales</taxon>
        <taxon>Russulaceae</taxon>
        <taxon>Russula</taxon>
    </lineage>
</organism>
<proteinExistence type="predicted"/>
<dbReference type="Proteomes" id="UP001207468">
    <property type="component" value="Unassembled WGS sequence"/>
</dbReference>
<keyword evidence="1" id="KW-0378">Hydrolase</keyword>
<evidence type="ECO:0000313" key="1">
    <source>
        <dbReference type="EMBL" id="KAI9509942.1"/>
    </source>
</evidence>
<comment type="caution">
    <text evidence="1">The sequence shown here is derived from an EMBL/GenBank/DDBJ whole genome shotgun (WGS) entry which is preliminary data.</text>
</comment>
<name>A0ACC0UGG8_9AGAM</name>
<keyword evidence="2" id="KW-1185">Reference proteome</keyword>
<gene>
    <name evidence="1" type="ORF">F5148DRAFT_672040</name>
</gene>
<protein>
    <submittedName>
        <fullName evidence="1">P-loop containing nucleoside triphosphate hydrolase protein</fullName>
    </submittedName>
</protein>